<feature type="compositionally biased region" description="Low complexity" evidence="1">
    <location>
        <begin position="123"/>
        <end position="132"/>
    </location>
</feature>
<dbReference type="InterPro" id="IPR000048">
    <property type="entry name" value="IQ_motif_EF-hand-BS"/>
</dbReference>
<evidence type="ECO:0000313" key="6">
    <source>
        <dbReference type="Proteomes" id="UP001162541"/>
    </source>
</evidence>
<feature type="compositionally biased region" description="Basic residues" evidence="1">
    <location>
        <begin position="852"/>
        <end position="862"/>
    </location>
</feature>
<dbReference type="Pfam" id="PF00612">
    <property type="entry name" value="IQ"/>
    <property type="match status" value="2"/>
</dbReference>
<feature type="compositionally biased region" description="Basic and acidic residues" evidence="1">
    <location>
        <begin position="194"/>
        <end position="207"/>
    </location>
</feature>
<accession>A0A176VW25</accession>
<feature type="region of interest" description="Disordered" evidence="1">
    <location>
        <begin position="759"/>
        <end position="796"/>
    </location>
</feature>
<feature type="region of interest" description="Disordered" evidence="1">
    <location>
        <begin position="543"/>
        <end position="610"/>
    </location>
</feature>
<proteinExistence type="predicted"/>
<dbReference type="AlphaFoldDB" id="A0A176VW25"/>
<keyword evidence="5" id="KW-1185">Reference proteome</keyword>
<reference evidence="6" key="3">
    <citation type="journal article" date="2020" name="Curr. Biol.">
        <title>Chromatin organization in early land plants reveals an ancestral association between H3K27me3, transposons, and constitutive heterochromatin.</title>
        <authorList>
            <person name="Montgomery S.A."/>
            <person name="Tanizawa Y."/>
            <person name="Galik B."/>
            <person name="Wang N."/>
            <person name="Ito T."/>
            <person name="Mochizuki T."/>
            <person name="Akimcheva S."/>
            <person name="Bowman J.L."/>
            <person name="Cognat V."/>
            <person name="Marechal-Drouard L."/>
            <person name="Ekker H."/>
            <person name="Hong S.F."/>
            <person name="Kohchi T."/>
            <person name="Lin S.S."/>
            <person name="Liu L.D."/>
            <person name="Nakamura Y."/>
            <person name="Valeeva L.R."/>
            <person name="Shakirov E.V."/>
            <person name="Shippen D.E."/>
            <person name="Wei W.L."/>
            <person name="Yagura M."/>
            <person name="Yamaoka S."/>
            <person name="Yamato K.T."/>
            <person name="Liu C."/>
            <person name="Berger F."/>
        </authorList>
    </citation>
    <scope>NUCLEOTIDE SEQUENCE [LARGE SCALE GENOMIC DNA]</scope>
    <source>
        <strain evidence="6">Tak-1</strain>
    </source>
</reference>
<gene>
    <name evidence="4" type="ORF">AXG93_2402s1350</name>
    <name evidence="3" type="ORF">Mp_6g19550</name>
</gene>
<dbReference type="Proteomes" id="UP000077202">
    <property type="component" value="Unassembled WGS sequence"/>
</dbReference>
<evidence type="ECO:0000313" key="3">
    <source>
        <dbReference type="EMBL" id="BBN15432.1"/>
    </source>
</evidence>
<dbReference type="PROSITE" id="PS50096">
    <property type="entry name" value="IQ"/>
    <property type="match status" value="2"/>
</dbReference>
<feature type="compositionally biased region" description="Low complexity" evidence="1">
    <location>
        <begin position="777"/>
        <end position="790"/>
    </location>
</feature>
<dbReference type="EMBL" id="AP019871">
    <property type="protein sequence ID" value="BBN15432.1"/>
    <property type="molecule type" value="Genomic_DNA"/>
</dbReference>
<dbReference type="PANTHER" id="PTHR33322">
    <property type="entry name" value="BAG DOMAIN CONTAINING PROTEIN, EXPRESSED"/>
    <property type="match status" value="1"/>
</dbReference>
<dbReference type="EMBL" id="LVLJ01002686">
    <property type="protein sequence ID" value="OAE24076.1"/>
    <property type="molecule type" value="Genomic_DNA"/>
</dbReference>
<feature type="domain" description="BAG" evidence="2">
    <location>
        <begin position="350"/>
        <end position="427"/>
    </location>
</feature>
<feature type="region of interest" description="Disordered" evidence="1">
    <location>
        <begin position="677"/>
        <end position="712"/>
    </location>
</feature>
<dbReference type="Pfam" id="PF02179">
    <property type="entry name" value="BAG"/>
    <property type="match status" value="2"/>
</dbReference>
<protein>
    <recommendedName>
        <fullName evidence="2">BAG domain-containing protein</fullName>
    </recommendedName>
</protein>
<feature type="domain" description="BAG" evidence="2">
    <location>
        <begin position="50"/>
        <end position="105"/>
    </location>
</feature>
<reference evidence="4 5" key="1">
    <citation type="submission" date="2016-03" db="EMBL/GenBank/DDBJ databases">
        <title>Mechanisms controlling the formation of the plant cell surface in tip-growing cells are functionally conserved among land plants.</title>
        <authorList>
            <person name="Honkanen S."/>
            <person name="Jones V.A."/>
            <person name="Morieri G."/>
            <person name="Champion C."/>
            <person name="Hetherington A.J."/>
            <person name="Kelly S."/>
            <person name="Saint-Marcoux D."/>
            <person name="Proust H."/>
            <person name="Prescott H."/>
            <person name="Dolan L."/>
        </authorList>
    </citation>
    <scope>NUCLEOTIDE SEQUENCE [LARGE SCALE GENOMIC DNA]</scope>
    <source>
        <strain evidence="5">cv. Tak-1 and cv. Tak-2</strain>
        <tissue evidence="4">Whole gametophyte</tissue>
    </source>
</reference>
<evidence type="ECO:0000256" key="1">
    <source>
        <dbReference type="SAM" id="MobiDB-lite"/>
    </source>
</evidence>
<feature type="region of interest" description="Disordered" evidence="1">
    <location>
        <begin position="463"/>
        <end position="494"/>
    </location>
</feature>
<dbReference type="GO" id="GO:0051087">
    <property type="term" value="F:protein-folding chaperone binding"/>
    <property type="evidence" value="ECO:0007669"/>
    <property type="project" value="InterPro"/>
</dbReference>
<evidence type="ECO:0000313" key="5">
    <source>
        <dbReference type="Proteomes" id="UP000077202"/>
    </source>
</evidence>
<dbReference type="PANTHER" id="PTHR33322:SF4">
    <property type="entry name" value="BAG DOMAIN CONTAINING PROTEIN, EXPRESSED"/>
    <property type="match status" value="1"/>
</dbReference>
<dbReference type="InterPro" id="IPR040400">
    <property type="entry name" value="BAG5/6/7/8"/>
</dbReference>
<evidence type="ECO:0000313" key="4">
    <source>
        <dbReference type="EMBL" id="OAE24076.1"/>
    </source>
</evidence>
<dbReference type="SUPFAM" id="SSF63491">
    <property type="entry name" value="BAG domain"/>
    <property type="match status" value="2"/>
</dbReference>
<feature type="region of interest" description="Disordered" evidence="1">
    <location>
        <begin position="171"/>
        <end position="220"/>
    </location>
</feature>
<feature type="compositionally biased region" description="Basic and acidic residues" evidence="1">
    <location>
        <begin position="834"/>
        <end position="851"/>
    </location>
</feature>
<feature type="region of interest" description="Disordered" evidence="1">
    <location>
        <begin position="108"/>
        <end position="157"/>
    </location>
</feature>
<dbReference type="PROSITE" id="PS51035">
    <property type="entry name" value="BAG"/>
    <property type="match status" value="2"/>
</dbReference>
<evidence type="ECO:0000259" key="2">
    <source>
        <dbReference type="PROSITE" id="PS51035"/>
    </source>
</evidence>
<dbReference type="InterPro" id="IPR003103">
    <property type="entry name" value="BAG_domain"/>
</dbReference>
<dbReference type="SMART" id="SM00015">
    <property type="entry name" value="IQ"/>
    <property type="match status" value="2"/>
</dbReference>
<dbReference type="SMART" id="SM00264">
    <property type="entry name" value="BAG"/>
    <property type="match status" value="2"/>
</dbReference>
<dbReference type="Proteomes" id="UP001162541">
    <property type="component" value="Chromosome 6"/>
</dbReference>
<dbReference type="GO" id="GO:0006457">
    <property type="term" value="P:protein folding"/>
    <property type="evidence" value="ECO:0007669"/>
    <property type="project" value="TreeGrafter"/>
</dbReference>
<feature type="compositionally biased region" description="Polar residues" evidence="1">
    <location>
        <begin position="556"/>
        <end position="566"/>
    </location>
</feature>
<feature type="compositionally biased region" description="Polar residues" evidence="1">
    <location>
        <begin position="590"/>
        <end position="608"/>
    </location>
</feature>
<organism evidence="4 5">
    <name type="scientific">Marchantia polymorpha subsp. ruderalis</name>
    <dbReference type="NCBI Taxonomy" id="1480154"/>
    <lineage>
        <taxon>Eukaryota</taxon>
        <taxon>Viridiplantae</taxon>
        <taxon>Streptophyta</taxon>
        <taxon>Embryophyta</taxon>
        <taxon>Marchantiophyta</taxon>
        <taxon>Marchantiopsida</taxon>
        <taxon>Marchantiidae</taxon>
        <taxon>Marchantiales</taxon>
        <taxon>Marchantiaceae</taxon>
        <taxon>Marchantia</taxon>
    </lineage>
</organism>
<reference evidence="3" key="2">
    <citation type="journal article" date="2019" name="Curr. Biol.">
        <title>Chromatin organization in early land plants reveals an ancestral association between H3K27me3, transposons, and constitutive heterochromatin.</title>
        <authorList>
            <person name="Montgomery S.A."/>
            <person name="Tanizawa Y."/>
            <person name="Galik B."/>
            <person name="Wang N."/>
            <person name="Ito T."/>
            <person name="Mochizuki T."/>
            <person name="Akimcheva S."/>
            <person name="Bowman J."/>
            <person name="Cognat V."/>
            <person name="Drouard L."/>
            <person name="Ekker H."/>
            <person name="Houng S."/>
            <person name="Kohchi T."/>
            <person name="Lin S."/>
            <person name="Liu L.D."/>
            <person name="Nakamura Y."/>
            <person name="Valeeva L.R."/>
            <person name="Shakirov E.V."/>
            <person name="Shippen D.E."/>
            <person name="Wei W."/>
            <person name="Yagura M."/>
            <person name="Yamaoka S."/>
            <person name="Yamato K.T."/>
            <person name="Liu C."/>
            <person name="Berger F."/>
        </authorList>
    </citation>
    <scope>NUCLEOTIDE SEQUENCE [LARGE SCALE GENOMIC DNA]</scope>
    <source>
        <strain evidence="3">Tak-1</strain>
    </source>
</reference>
<sequence>MEEAAVKIQASYRGFYVRQCQPLRKLRQIADVRTKLKKLNTRACDPGYINKLCIDPMENRKMKEEIMALLLELDAVQGVLPVVRKIRKSLARDVVQFQEIVDAVTVDSDAGNDAEEPVPRPSAPAASRASGPANPPNPRGADQASGRPSAPVNPPLRRVMSLDNNVYPEQSYAHNLNKKKTPLDGGGFEGYNRSSDEDAGPRRRPDGTVRSPFLGRSMSGNHKLFANKSALLGRAGNASVRSPLLGRSISEVVRKPNNRSPLLGRSISEVQRKKGDIDSPAVTIIPDAIRQSQPKTPPISDERASAADMNPRPAIRRSFSFDRLQAAVLIQSTYRGYLSRRSRPLEHLRNISVVNRRLAELNSELVDPICAERLRTDGMERLKWSEEITALLLKLDSVQGVVQAIRDIRKSVTREVIKLQEKVDHIIHEAEVLSRMADIHSDSSVESTEHFKCTANIPTLYEMPVPDQENSKNVGEIGLSPKASAQSSSIQGSGGVPILRPLGDTPLWDDKFVDLQKPQKLEQDCDLSTGSCAGERVTCEVEQQPEQARAQRNLKRVQSGSDSSTRAMEFHQGDVMSLGRSPSEDERPLTVSSSESAASLQGNGTSQPLVHKGEVDSQHAVLAGIPKKLKRVESGTSIGAVDPQLFSTVAGITRNSNGFVLRPVKTILDGNAQAVRAPNTSVHRTRVHMRSTDDSSPSPRQAETDSDSNDVRMLPDMEFLVDRSKQGCCNGRSPDGLDLFEERAYEFLRSQPGHWEELETAREEVSQGQSAEDANLPTTSEAPAAQSSSEDQSEDDRVTDLMIENTRLKLLLSQVLEQAEQTVQDLKATKMRLAKLEKERSQHTKREETGVRKKNPYNRRRR</sequence>
<name>A0A176VW25_MARPO</name>
<feature type="region of interest" description="Disordered" evidence="1">
    <location>
        <begin position="834"/>
        <end position="862"/>
    </location>
</feature>